<name>A0AAQ3TTK7_PASNO</name>
<dbReference type="PANTHER" id="PTHR11999:SF157">
    <property type="entry name" value="TRYPTOPHAN DECARBOXYLASE 1"/>
    <property type="match status" value="1"/>
</dbReference>
<dbReference type="PANTHER" id="PTHR11999">
    <property type="entry name" value="GROUP II PYRIDOXAL-5-PHOSPHATE DECARBOXYLASE"/>
    <property type="match status" value="1"/>
</dbReference>
<keyword evidence="1" id="KW-0210">Decarboxylase</keyword>
<gene>
    <name evidence="2" type="ORF">U9M48_025424</name>
</gene>
<dbReference type="GO" id="GO:0005737">
    <property type="term" value="C:cytoplasm"/>
    <property type="evidence" value="ECO:0007669"/>
    <property type="project" value="TreeGrafter"/>
</dbReference>
<dbReference type="GO" id="GO:0016831">
    <property type="term" value="F:carboxy-lyase activity"/>
    <property type="evidence" value="ECO:0007669"/>
    <property type="project" value="TreeGrafter"/>
</dbReference>
<dbReference type="InterPro" id="IPR015422">
    <property type="entry name" value="PyrdxlP-dep_Trfase_small"/>
</dbReference>
<organism evidence="2 3">
    <name type="scientific">Paspalum notatum var. saurae</name>
    <dbReference type="NCBI Taxonomy" id="547442"/>
    <lineage>
        <taxon>Eukaryota</taxon>
        <taxon>Viridiplantae</taxon>
        <taxon>Streptophyta</taxon>
        <taxon>Embryophyta</taxon>
        <taxon>Tracheophyta</taxon>
        <taxon>Spermatophyta</taxon>
        <taxon>Magnoliopsida</taxon>
        <taxon>Liliopsida</taxon>
        <taxon>Poales</taxon>
        <taxon>Poaceae</taxon>
        <taxon>PACMAD clade</taxon>
        <taxon>Panicoideae</taxon>
        <taxon>Andropogonodae</taxon>
        <taxon>Paspaleae</taxon>
        <taxon>Paspalinae</taxon>
        <taxon>Paspalum</taxon>
    </lineage>
</organism>
<dbReference type="AlphaFoldDB" id="A0AAQ3TTK7"/>
<protein>
    <submittedName>
        <fullName evidence="2">Uncharacterized protein</fullName>
    </submittedName>
</protein>
<dbReference type="EMBL" id="CP144749">
    <property type="protein sequence ID" value="WVZ77570.1"/>
    <property type="molecule type" value="Genomic_DNA"/>
</dbReference>
<evidence type="ECO:0000313" key="3">
    <source>
        <dbReference type="Proteomes" id="UP001341281"/>
    </source>
</evidence>
<keyword evidence="3" id="KW-1185">Reference proteome</keyword>
<evidence type="ECO:0000256" key="1">
    <source>
        <dbReference type="ARBA" id="ARBA00022793"/>
    </source>
</evidence>
<dbReference type="InterPro" id="IPR010977">
    <property type="entry name" value="Aromatic_deC"/>
</dbReference>
<dbReference type="Gene3D" id="3.90.1150.10">
    <property type="entry name" value="Aspartate Aminotransferase, domain 1"/>
    <property type="match status" value="1"/>
</dbReference>
<accession>A0AAQ3TTK7</accession>
<sequence length="94" mass="10281">MSGSRSVPHLLWCASPRVCLEAPWRSSKLMARVSWTGKAFLASTVVGGRLVLRFAVGSTLQEQRHVRSAWDLIKKTTAEILQGAGTAGIQRPIH</sequence>
<dbReference type="Proteomes" id="UP001341281">
    <property type="component" value="Chromosome 05"/>
</dbReference>
<reference evidence="2 3" key="1">
    <citation type="submission" date="2024-02" db="EMBL/GenBank/DDBJ databases">
        <title>High-quality chromosome-scale genome assembly of Pensacola bahiagrass (Paspalum notatum Flugge var. saurae).</title>
        <authorList>
            <person name="Vega J.M."/>
            <person name="Podio M."/>
            <person name="Orjuela J."/>
            <person name="Siena L.A."/>
            <person name="Pessino S.C."/>
            <person name="Combes M.C."/>
            <person name="Mariac C."/>
            <person name="Albertini E."/>
            <person name="Pupilli F."/>
            <person name="Ortiz J.P.A."/>
            <person name="Leblanc O."/>
        </authorList>
    </citation>
    <scope>NUCLEOTIDE SEQUENCE [LARGE SCALE GENOMIC DNA]</scope>
    <source>
        <strain evidence="2">R1</strain>
        <tissue evidence="2">Leaf</tissue>
    </source>
</reference>
<keyword evidence="1" id="KW-0456">Lyase</keyword>
<evidence type="ECO:0000313" key="2">
    <source>
        <dbReference type="EMBL" id="WVZ77570.1"/>
    </source>
</evidence>
<proteinExistence type="predicted"/>